<sequence length="135" mass="14970">MQLSASTSSPLPSLPHPYRHEASTSTTRHPNDVTHPDSDLQVLSTRGAGNTARSLLKQDILSEEEYITHLSHIIKRDFFPSLANLDAQHEILDAFESEDPKQVEESIRRMRILWTPTPGSTRGGGGKRDKKKSGG</sequence>
<organism evidence="5 6">
    <name type="scientific">Microbotryum saponariae</name>
    <dbReference type="NCBI Taxonomy" id="289078"/>
    <lineage>
        <taxon>Eukaryota</taxon>
        <taxon>Fungi</taxon>
        <taxon>Dikarya</taxon>
        <taxon>Basidiomycota</taxon>
        <taxon>Pucciniomycotina</taxon>
        <taxon>Microbotryomycetes</taxon>
        <taxon>Microbotryales</taxon>
        <taxon>Microbotryaceae</taxon>
        <taxon>Microbotryum</taxon>
    </lineage>
</organism>
<dbReference type="OrthoDB" id="19679at2759"/>
<evidence type="ECO:0000256" key="3">
    <source>
        <dbReference type="ARBA" id="ARBA00023242"/>
    </source>
</evidence>
<dbReference type="Proteomes" id="UP000249723">
    <property type="component" value="Unassembled WGS sequence"/>
</dbReference>
<dbReference type="AlphaFoldDB" id="A0A2X0NBZ6"/>
<dbReference type="GO" id="GO:0071013">
    <property type="term" value="C:catalytic step 2 spliceosome"/>
    <property type="evidence" value="ECO:0007669"/>
    <property type="project" value="TreeGrafter"/>
</dbReference>
<gene>
    <name evidence="5" type="ORF">BZ3500_MVSOF-1268-A1-R1_CHR7-2G09484</name>
</gene>
<proteinExistence type="inferred from homology"/>
<dbReference type="Pfam" id="PF09751">
    <property type="entry name" value="Es2"/>
    <property type="match status" value="1"/>
</dbReference>
<keyword evidence="3" id="KW-0539">Nucleus</keyword>
<comment type="subcellular location">
    <subcellularLocation>
        <location evidence="1">Nucleus</location>
    </subcellularLocation>
</comment>
<dbReference type="InterPro" id="IPR019148">
    <property type="entry name" value="Nuclear_protein_DGCR14_ESS-2"/>
</dbReference>
<keyword evidence="6" id="KW-1185">Reference proteome</keyword>
<protein>
    <submittedName>
        <fullName evidence="5">BZ3500_MvSof-1268-A1-R1_Chr7-2g09484 protein</fullName>
    </submittedName>
</protein>
<dbReference type="EMBL" id="FMWP01000126">
    <property type="protein sequence ID" value="SDA02537.1"/>
    <property type="molecule type" value="Genomic_DNA"/>
</dbReference>
<reference evidence="6" key="1">
    <citation type="submission" date="2016-10" db="EMBL/GenBank/DDBJ databases">
        <authorList>
            <person name="Jeantristanb JTB J.-T."/>
            <person name="Ricardo R."/>
        </authorList>
    </citation>
    <scope>NUCLEOTIDE SEQUENCE [LARGE SCALE GENOMIC DNA]</scope>
</reference>
<feature type="compositionally biased region" description="Basic and acidic residues" evidence="4">
    <location>
        <begin position="29"/>
        <end position="38"/>
    </location>
</feature>
<comment type="similarity">
    <text evidence="2">Belongs to the ESS2 family.</text>
</comment>
<dbReference type="PANTHER" id="PTHR12940:SF0">
    <property type="entry name" value="SPLICING FACTOR ESS-2 HOMOLOG"/>
    <property type="match status" value="1"/>
</dbReference>
<evidence type="ECO:0000256" key="4">
    <source>
        <dbReference type="SAM" id="MobiDB-lite"/>
    </source>
</evidence>
<feature type="region of interest" description="Disordered" evidence="4">
    <location>
        <begin position="113"/>
        <end position="135"/>
    </location>
</feature>
<evidence type="ECO:0000313" key="5">
    <source>
        <dbReference type="EMBL" id="SDA02537.1"/>
    </source>
</evidence>
<evidence type="ECO:0000313" key="6">
    <source>
        <dbReference type="Proteomes" id="UP000249723"/>
    </source>
</evidence>
<dbReference type="PANTHER" id="PTHR12940">
    <property type="entry name" value="ES-2 PROTEIN - RELATED"/>
    <property type="match status" value="1"/>
</dbReference>
<evidence type="ECO:0000256" key="1">
    <source>
        <dbReference type="ARBA" id="ARBA00004123"/>
    </source>
</evidence>
<feature type="region of interest" description="Disordered" evidence="4">
    <location>
        <begin position="1"/>
        <end position="46"/>
    </location>
</feature>
<feature type="compositionally biased region" description="Low complexity" evidence="4">
    <location>
        <begin position="1"/>
        <end position="11"/>
    </location>
</feature>
<name>A0A2X0NBZ6_9BASI</name>
<accession>A0A2X0NBZ6</accession>
<evidence type="ECO:0000256" key="2">
    <source>
        <dbReference type="ARBA" id="ARBA00009072"/>
    </source>
</evidence>
<dbReference type="STRING" id="289078.A0A2X0NBZ6"/>